<sequence>MMRDCALPVLWSSLDDIAPLLRLIPTLEYQWETDEWKLQRNLREEDLVRFDLIAPFVKKLAFISAPGQILSEIYEFKGRVPLLPGLASLSVIPRCRDYTEAFLHDRIQNLHIQRDASPFLPRDSLHSSPILPLLQKSSPLLETLRLNLSSPSDFGIDLLDITPWANLRVVSLPSLNFNMLSMPTISDLLEHLSTLPKLQALSIGLLHELSGSSMAPKSLHASLSGRIYPFLTLKNLCLHASNPIARAVLPAIRAPGIMNLDLVPSEGDWVMPCPGDSDVLSTIARTQYRNLSTLRVQYWTALEAAWLEPLLQIPGLRCMDMDLSKCSSLTDDLIDRMASSWPQLEHFRLSSSRGDVNLPIHGIQAFARHCPNLLSLSLDLKAADIPSPMATKGLVPLGKLVIFSVSSWSKIHGDQEVDFIEQHLRVVLPSLQLAYVERRDACDFGIEQKEDWDFAFDRIHQDLDPVLQEQWTQFQPSFSEWRDSLVGKLTLTEYRKQQEETAAAWAAGSERMDSNAGEWDI</sequence>
<name>A0A4Y7T9C4_COPMI</name>
<dbReference type="InterPro" id="IPR032675">
    <property type="entry name" value="LRR_dom_sf"/>
</dbReference>
<dbReference type="Proteomes" id="UP000298030">
    <property type="component" value="Unassembled WGS sequence"/>
</dbReference>
<comment type="caution">
    <text evidence="1">The sequence shown here is derived from an EMBL/GenBank/DDBJ whole genome shotgun (WGS) entry which is preliminary data.</text>
</comment>
<dbReference type="SUPFAM" id="SSF52047">
    <property type="entry name" value="RNI-like"/>
    <property type="match status" value="1"/>
</dbReference>
<organism evidence="1 2">
    <name type="scientific">Coprinellus micaceus</name>
    <name type="common">Glistening ink-cap mushroom</name>
    <name type="synonym">Coprinus micaceus</name>
    <dbReference type="NCBI Taxonomy" id="71717"/>
    <lineage>
        <taxon>Eukaryota</taxon>
        <taxon>Fungi</taxon>
        <taxon>Dikarya</taxon>
        <taxon>Basidiomycota</taxon>
        <taxon>Agaricomycotina</taxon>
        <taxon>Agaricomycetes</taxon>
        <taxon>Agaricomycetidae</taxon>
        <taxon>Agaricales</taxon>
        <taxon>Agaricineae</taxon>
        <taxon>Psathyrellaceae</taxon>
        <taxon>Coprinellus</taxon>
    </lineage>
</organism>
<proteinExistence type="predicted"/>
<gene>
    <name evidence="1" type="ORF">FA13DRAFT_493879</name>
</gene>
<dbReference type="EMBL" id="QPFP01000021">
    <property type="protein sequence ID" value="TEB30765.1"/>
    <property type="molecule type" value="Genomic_DNA"/>
</dbReference>
<dbReference type="Gene3D" id="3.80.10.10">
    <property type="entry name" value="Ribonuclease Inhibitor"/>
    <property type="match status" value="1"/>
</dbReference>
<reference evidence="1 2" key="1">
    <citation type="journal article" date="2019" name="Nat. Ecol. Evol.">
        <title>Megaphylogeny resolves global patterns of mushroom evolution.</title>
        <authorList>
            <person name="Varga T."/>
            <person name="Krizsan K."/>
            <person name="Foldi C."/>
            <person name="Dima B."/>
            <person name="Sanchez-Garcia M."/>
            <person name="Sanchez-Ramirez S."/>
            <person name="Szollosi G.J."/>
            <person name="Szarkandi J.G."/>
            <person name="Papp V."/>
            <person name="Albert L."/>
            <person name="Andreopoulos W."/>
            <person name="Angelini C."/>
            <person name="Antonin V."/>
            <person name="Barry K.W."/>
            <person name="Bougher N.L."/>
            <person name="Buchanan P."/>
            <person name="Buyck B."/>
            <person name="Bense V."/>
            <person name="Catcheside P."/>
            <person name="Chovatia M."/>
            <person name="Cooper J."/>
            <person name="Damon W."/>
            <person name="Desjardin D."/>
            <person name="Finy P."/>
            <person name="Geml J."/>
            <person name="Haridas S."/>
            <person name="Hughes K."/>
            <person name="Justo A."/>
            <person name="Karasinski D."/>
            <person name="Kautmanova I."/>
            <person name="Kiss B."/>
            <person name="Kocsube S."/>
            <person name="Kotiranta H."/>
            <person name="LaButti K.M."/>
            <person name="Lechner B.E."/>
            <person name="Liimatainen K."/>
            <person name="Lipzen A."/>
            <person name="Lukacs Z."/>
            <person name="Mihaltcheva S."/>
            <person name="Morgado L.N."/>
            <person name="Niskanen T."/>
            <person name="Noordeloos M.E."/>
            <person name="Ohm R.A."/>
            <person name="Ortiz-Santana B."/>
            <person name="Ovrebo C."/>
            <person name="Racz N."/>
            <person name="Riley R."/>
            <person name="Savchenko A."/>
            <person name="Shiryaev A."/>
            <person name="Soop K."/>
            <person name="Spirin V."/>
            <person name="Szebenyi C."/>
            <person name="Tomsovsky M."/>
            <person name="Tulloss R.E."/>
            <person name="Uehling J."/>
            <person name="Grigoriev I.V."/>
            <person name="Vagvolgyi C."/>
            <person name="Papp T."/>
            <person name="Martin F.M."/>
            <person name="Miettinen O."/>
            <person name="Hibbett D.S."/>
            <person name="Nagy L.G."/>
        </authorList>
    </citation>
    <scope>NUCLEOTIDE SEQUENCE [LARGE SCALE GENOMIC DNA]</scope>
    <source>
        <strain evidence="1 2">FP101781</strain>
    </source>
</reference>
<dbReference type="STRING" id="71717.A0A4Y7T9C4"/>
<dbReference type="OrthoDB" id="2631350at2759"/>
<keyword evidence="2" id="KW-1185">Reference proteome</keyword>
<evidence type="ECO:0000313" key="2">
    <source>
        <dbReference type="Proteomes" id="UP000298030"/>
    </source>
</evidence>
<protein>
    <recommendedName>
        <fullName evidence="3">RNI-like protein</fullName>
    </recommendedName>
</protein>
<evidence type="ECO:0008006" key="3">
    <source>
        <dbReference type="Google" id="ProtNLM"/>
    </source>
</evidence>
<evidence type="ECO:0000313" key="1">
    <source>
        <dbReference type="EMBL" id="TEB30765.1"/>
    </source>
</evidence>
<accession>A0A4Y7T9C4</accession>
<dbReference type="AlphaFoldDB" id="A0A4Y7T9C4"/>